<keyword evidence="1" id="KW-0812">Transmembrane</keyword>
<name>A0A382L4P1_9ZZZZ</name>
<dbReference type="InterPro" id="IPR010364">
    <property type="entry name" value="Uncharacterised_IM_CreD"/>
</dbReference>
<organism evidence="2">
    <name type="scientific">marine metagenome</name>
    <dbReference type="NCBI Taxonomy" id="408172"/>
    <lineage>
        <taxon>unclassified sequences</taxon>
        <taxon>metagenomes</taxon>
        <taxon>ecological metagenomes</taxon>
    </lineage>
</organism>
<gene>
    <name evidence="2" type="ORF">METZ01_LOCUS283629</name>
</gene>
<sequence>MGPPPINSLRNSLTFKLVIIAVLVVGLLMLTIPLFLIIEEREERRESVTREISAKWG</sequence>
<feature type="non-terminal residue" evidence="2">
    <location>
        <position position="57"/>
    </location>
</feature>
<dbReference type="Pfam" id="PF06123">
    <property type="entry name" value="CreD"/>
    <property type="match status" value="1"/>
</dbReference>
<accession>A0A382L4P1</accession>
<dbReference type="AlphaFoldDB" id="A0A382L4P1"/>
<keyword evidence="1" id="KW-1133">Transmembrane helix</keyword>
<reference evidence="2" key="1">
    <citation type="submission" date="2018-05" db="EMBL/GenBank/DDBJ databases">
        <authorList>
            <person name="Lanie J.A."/>
            <person name="Ng W.-L."/>
            <person name="Kazmierczak K.M."/>
            <person name="Andrzejewski T.M."/>
            <person name="Davidsen T.M."/>
            <person name="Wayne K.J."/>
            <person name="Tettelin H."/>
            <person name="Glass J.I."/>
            <person name="Rusch D."/>
            <person name="Podicherti R."/>
            <person name="Tsui H.-C.T."/>
            <person name="Winkler M.E."/>
        </authorList>
    </citation>
    <scope>NUCLEOTIDE SEQUENCE</scope>
</reference>
<evidence type="ECO:0000313" key="2">
    <source>
        <dbReference type="EMBL" id="SVC30775.1"/>
    </source>
</evidence>
<evidence type="ECO:0000256" key="1">
    <source>
        <dbReference type="SAM" id="Phobius"/>
    </source>
</evidence>
<keyword evidence="1" id="KW-0472">Membrane</keyword>
<protein>
    <submittedName>
        <fullName evidence="2">Uncharacterized protein</fullName>
    </submittedName>
</protein>
<proteinExistence type="predicted"/>
<dbReference type="EMBL" id="UINC01084280">
    <property type="protein sequence ID" value="SVC30775.1"/>
    <property type="molecule type" value="Genomic_DNA"/>
</dbReference>
<feature type="transmembrane region" description="Helical" evidence="1">
    <location>
        <begin position="17"/>
        <end position="38"/>
    </location>
</feature>